<keyword evidence="1" id="KW-1133">Transmembrane helix</keyword>
<feature type="transmembrane region" description="Helical" evidence="1">
    <location>
        <begin position="81"/>
        <end position="104"/>
    </location>
</feature>
<dbReference type="AlphaFoldDB" id="A0A0P1BF75"/>
<dbReference type="EMBL" id="CCYA01000248">
    <property type="protein sequence ID" value="CEH14828.1"/>
    <property type="molecule type" value="Genomic_DNA"/>
</dbReference>
<sequence length="220" mass="25123">MAHFRHEPDRKLYWNREHYWLRADYHAQEAVRIYLLNLRDTPGVGAAPGIFAAQIADQLQQDAAKELYRAFQNLTLDVNSFWAVLVRFGVWAFLALLGGCMAAFVAGGPIVGSFGAGTIVFVCGLTLAWKFAGFLSREPDLVLRMQALIREQSREYDEVKFEDEETADKASEDDPKWQNLDRLFDRSCAAARKLVRQHPNIDRDALVTTFREHAREVFVT</sequence>
<dbReference type="Proteomes" id="UP000054845">
    <property type="component" value="Unassembled WGS sequence"/>
</dbReference>
<keyword evidence="3" id="KW-1185">Reference proteome</keyword>
<feature type="transmembrane region" description="Helical" evidence="1">
    <location>
        <begin position="110"/>
        <end position="129"/>
    </location>
</feature>
<proteinExistence type="predicted"/>
<reference evidence="2 3" key="1">
    <citation type="submission" date="2014-09" db="EMBL/GenBank/DDBJ databases">
        <authorList>
            <person name="Magalhaes I.L.F."/>
            <person name="Oliveira U."/>
            <person name="Santos F.R."/>
            <person name="Vidigal T.H.D.A."/>
            <person name="Brescovit A.D."/>
            <person name="Santos A.J."/>
        </authorList>
    </citation>
    <scope>NUCLEOTIDE SEQUENCE [LARGE SCALE GENOMIC DNA]</scope>
</reference>
<evidence type="ECO:0000313" key="2">
    <source>
        <dbReference type="EMBL" id="CEH14828.1"/>
    </source>
</evidence>
<accession>A0A0P1BF75</accession>
<evidence type="ECO:0000256" key="1">
    <source>
        <dbReference type="SAM" id="Phobius"/>
    </source>
</evidence>
<organism evidence="2 3">
    <name type="scientific">Ceraceosorus bombacis</name>
    <dbReference type="NCBI Taxonomy" id="401625"/>
    <lineage>
        <taxon>Eukaryota</taxon>
        <taxon>Fungi</taxon>
        <taxon>Dikarya</taxon>
        <taxon>Basidiomycota</taxon>
        <taxon>Ustilaginomycotina</taxon>
        <taxon>Exobasidiomycetes</taxon>
        <taxon>Ceraceosorales</taxon>
        <taxon>Ceraceosoraceae</taxon>
        <taxon>Ceraceosorus</taxon>
    </lineage>
</organism>
<keyword evidence="1" id="KW-0472">Membrane</keyword>
<keyword evidence="1" id="KW-0812">Transmembrane</keyword>
<evidence type="ECO:0000313" key="3">
    <source>
        <dbReference type="Proteomes" id="UP000054845"/>
    </source>
</evidence>
<name>A0A0P1BF75_9BASI</name>
<protein>
    <submittedName>
        <fullName evidence="2">Uncharacterized protein</fullName>
    </submittedName>
</protein>